<dbReference type="RefSeq" id="WP_124710994.1">
    <property type="nucleotide sequence ID" value="NZ_CP033972.1"/>
</dbReference>
<protein>
    <submittedName>
        <fullName evidence="1">Uncharacterized protein</fullName>
    </submittedName>
</protein>
<evidence type="ECO:0000313" key="1">
    <source>
        <dbReference type="EMBL" id="AZG48854.1"/>
    </source>
</evidence>
<accession>A0A3G8JUL5</accession>
<dbReference type="OrthoDB" id="4253749at2"/>
<sequence>MYFSTIEKDPNAKLDYGINWSDWLRPGDTITASTWTVTGPDAALVNSDPGFTTTEATVWLAGGTLGKTYDAVNHITTAQGREDDRTLKVRIEQR</sequence>
<proteinExistence type="predicted"/>
<dbReference type="Proteomes" id="UP000271469">
    <property type="component" value="Chromosome"/>
</dbReference>
<dbReference type="Pfam" id="PF23148">
    <property type="entry name" value="Gp77"/>
    <property type="match status" value="1"/>
</dbReference>
<dbReference type="EMBL" id="CP033972">
    <property type="protein sequence ID" value="AZG48854.1"/>
    <property type="molecule type" value="Genomic_DNA"/>
</dbReference>
<name>A0A3G8JUL5_9ACTN</name>
<organism evidence="1 2">
    <name type="scientific">Gordonia insulae</name>
    <dbReference type="NCBI Taxonomy" id="2420509"/>
    <lineage>
        <taxon>Bacteria</taxon>
        <taxon>Bacillati</taxon>
        <taxon>Actinomycetota</taxon>
        <taxon>Actinomycetes</taxon>
        <taxon>Mycobacteriales</taxon>
        <taxon>Gordoniaceae</taxon>
        <taxon>Gordonia</taxon>
    </lineage>
</organism>
<dbReference type="InterPro" id="IPR056928">
    <property type="entry name" value="Gp77-like"/>
</dbReference>
<keyword evidence="2" id="KW-1185">Reference proteome</keyword>
<reference evidence="1 2" key="1">
    <citation type="submission" date="2018-11" db="EMBL/GenBank/DDBJ databases">
        <title>Gordonia insulae sp. nov., isolated from an island soil.</title>
        <authorList>
            <person name="Kim Y.S."/>
            <person name="Kim S.B."/>
        </authorList>
    </citation>
    <scope>NUCLEOTIDE SEQUENCE [LARGE SCALE GENOMIC DNA]</scope>
    <source>
        <strain evidence="1 2">MMS17-SY073</strain>
    </source>
</reference>
<dbReference type="KEGG" id="gom:D7316_05477"/>
<gene>
    <name evidence="1" type="ORF">D7316_05477</name>
</gene>
<evidence type="ECO:0000313" key="2">
    <source>
        <dbReference type="Proteomes" id="UP000271469"/>
    </source>
</evidence>
<dbReference type="AlphaFoldDB" id="A0A3G8JUL5"/>